<evidence type="ECO:0000313" key="4">
    <source>
        <dbReference type="Proteomes" id="UP000626109"/>
    </source>
</evidence>
<reference evidence="3" key="1">
    <citation type="submission" date="2021-02" db="EMBL/GenBank/DDBJ databases">
        <authorList>
            <person name="Dougan E. K."/>
            <person name="Rhodes N."/>
            <person name="Thang M."/>
            <person name="Chan C."/>
        </authorList>
    </citation>
    <scope>NUCLEOTIDE SEQUENCE</scope>
</reference>
<dbReference type="PANTHER" id="PTHR15690:SF0">
    <property type="entry name" value="NUCLEAR RECEPTOR COACTIVATOR 6"/>
    <property type="match status" value="1"/>
</dbReference>
<dbReference type="PANTHER" id="PTHR15690">
    <property type="entry name" value="NUCLEAR RECEPTOR COACTIVATOR 6"/>
    <property type="match status" value="1"/>
</dbReference>
<dbReference type="AlphaFoldDB" id="A0A813LN21"/>
<protein>
    <submittedName>
        <fullName evidence="3">Uncharacterized protein</fullName>
    </submittedName>
</protein>
<evidence type="ECO:0000256" key="1">
    <source>
        <dbReference type="SAM" id="Coils"/>
    </source>
</evidence>
<dbReference type="InterPro" id="IPR026638">
    <property type="entry name" value="NCOA6"/>
</dbReference>
<name>A0A813LN21_POLGL</name>
<feature type="compositionally biased region" description="Low complexity" evidence="2">
    <location>
        <begin position="564"/>
        <end position="611"/>
    </location>
</feature>
<feature type="region of interest" description="Disordered" evidence="2">
    <location>
        <begin position="518"/>
        <end position="665"/>
    </location>
</feature>
<dbReference type="GO" id="GO:0003713">
    <property type="term" value="F:transcription coactivator activity"/>
    <property type="evidence" value="ECO:0007669"/>
    <property type="project" value="InterPro"/>
</dbReference>
<dbReference type="GO" id="GO:0035097">
    <property type="term" value="C:histone methyltransferase complex"/>
    <property type="evidence" value="ECO:0007669"/>
    <property type="project" value="TreeGrafter"/>
</dbReference>
<keyword evidence="1" id="KW-0175">Coiled coil</keyword>
<feature type="compositionally biased region" description="Low complexity" evidence="2">
    <location>
        <begin position="521"/>
        <end position="534"/>
    </location>
</feature>
<proteinExistence type="predicted"/>
<evidence type="ECO:0000256" key="2">
    <source>
        <dbReference type="SAM" id="MobiDB-lite"/>
    </source>
</evidence>
<feature type="compositionally biased region" description="Polar residues" evidence="2">
    <location>
        <begin position="230"/>
        <end position="240"/>
    </location>
</feature>
<accession>A0A813LN21</accession>
<feature type="region of interest" description="Disordered" evidence="2">
    <location>
        <begin position="230"/>
        <end position="258"/>
    </location>
</feature>
<dbReference type="GO" id="GO:0045944">
    <property type="term" value="P:positive regulation of transcription by RNA polymerase II"/>
    <property type="evidence" value="ECO:0007669"/>
    <property type="project" value="TreeGrafter"/>
</dbReference>
<dbReference type="EMBL" id="CAJNNW010036368">
    <property type="protein sequence ID" value="CAE8733623.1"/>
    <property type="molecule type" value="Genomic_DNA"/>
</dbReference>
<gene>
    <name evidence="3" type="ORF">PGLA2088_LOCUS46914</name>
</gene>
<feature type="region of interest" description="Disordered" evidence="2">
    <location>
        <begin position="685"/>
        <end position="706"/>
    </location>
</feature>
<feature type="coiled-coil region" evidence="1">
    <location>
        <begin position="347"/>
        <end position="423"/>
    </location>
</feature>
<organism evidence="3 4">
    <name type="scientific">Polarella glacialis</name>
    <name type="common">Dinoflagellate</name>
    <dbReference type="NCBI Taxonomy" id="89957"/>
    <lineage>
        <taxon>Eukaryota</taxon>
        <taxon>Sar</taxon>
        <taxon>Alveolata</taxon>
        <taxon>Dinophyceae</taxon>
        <taxon>Suessiales</taxon>
        <taxon>Suessiaceae</taxon>
        <taxon>Polarella</taxon>
    </lineage>
</organism>
<sequence length="838" mass="92696">MAQKAILTPDDFEVYWFEPPHYVDPDTKDFLIKCIRETNRKLIDDNRKLESAIQKYTLLENGALATVVRTLKKDHSVPAILKAFFTQLQSKQEMQDFKDMTAKLLRNDPEADVANTRLAEQHEEAVPAVDPAMLEELEMLRAKSSEQEQTIGQLRSQLAAGIDVKLERERADEERQRADLVQQRVERLERQQRALQQEIHPVAEREKATRRVTLSVSKLSDALQCLTPAGSTTCTPSASPCAQRPTPKHTSPKHMATLSPHRLLEDEDEGEDEGGFDQALSHLDAVATGFELMAHDVLTELHDLRSRLAMQEALKSELSALTLPSKLGAEEEQRGEAAQKLELVQQMQQADGRAKALEASLAEERAQRALEQALLEEERATSSSLREKLAQSRSEVEGLQMKLELARARLKTARDKLKSLRILHGIADTGSDGEDDLELEDGPDYMVPYRKRARCVGKSRWELLSEDANCVRRRREHMAGSGSGQPALAGQLPGVRHNEVFAAFGFLSVQLAPDAPKEQQQHLQRFQQQLQPQRAANGRVHPAAISVNSALPGGSPPGVLPTHQAAVPAPKQQPTQQQQKQQQQEQQHRQQQQQIKLLQQLSQFHQPQQRQPPEEDAHFAPRAASSSHVDTGDDMERQFNSSYRRRRVLVEEEDSSPDNMNSSFRASASSAADVEWQASCSSTSLGLGRRSISNPEVQGSASTSGLGFRPAMSLRQAAQTSVSSPLLTKPNLNPSSQSVLFPAPPALMPTLARAKSTTLRKDLGSTWGGGAEHLGFSKGAGAVEWLGLRRPGGVPLTNAGRSLRPSQSASFLPEVSHSFPAGRVLKPHSPPSWLMPFE</sequence>
<dbReference type="Proteomes" id="UP000626109">
    <property type="component" value="Unassembled WGS sequence"/>
</dbReference>
<feature type="compositionally biased region" description="Polar residues" evidence="2">
    <location>
        <begin position="685"/>
        <end position="705"/>
    </location>
</feature>
<dbReference type="GO" id="GO:0005667">
    <property type="term" value="C:transcription regulator complex"/>
    <property type="evidence" value="ECO:0007669"/>
    <property type="project" value="TreeGrafter"/>
</dbReference>
<evidence type="ECO:0000313" key="3">
    <source>
        <dbReference type="EMBL" id="CAE8733623.1"/>
    </source>
</evidence>
<feature type="coiled-coil region" evidence="1">
    <location>
        <begin position="137"/>
        <end position="198"/>
    </location>
</feature>
<comment type="caution">
    <text evidence="3">The sequence shown here is derived from an EMBL/GenBank/DDBJ whole genome shotgun (WGS) entry which is preliminary data.</text>
</comment>